<protein>
    <submittedName>
        <fullName evidence="1">Uncharacterized protein</fullName>
    </submittedName>
</protein>
<evidence type="ECO:0000313" key="2">
    <source>
        <dbReference type="Proteomes" id="UP000820818"/>
    </source>
</evidence>
<comment type="caution">
    <text evidence="1">The sequence shown here is derived from an EMBL/GenBank/DDBJ whole genome shotgun (WGS) entry which is preliminary data.</text>
</comment>
<keyword evidence="2" id="KW-1185">Reference proteome</keyword>
<dbReference type="Proteomes" id="UP000820818">
    <property type="component" value="Unassembled WGS sequence"/>
</dbReference>
<gene>
    <name evidence="1" type="ORF">GHT06_001839</name>
</gene>
<evidence type="ECO:0000313" key="1">
    <source>
        <dbReference type="EMBL" id="KAI9549439.1"/>
    </source>
</evidence>
<reference evidence="1" key="1">
    <citation type="submission" date="2022-05" db="EMBL/GenBank/DDBJ databases">
        <title>A multi-omics perspective on studying reproductive biology in Daphnia sinensis.</title>
        <authorList>
            <person name="Jia J."/>
        </authorList>
    </citation>
    <scope>NUCLEOTIDE SEQUENCE</scope>
    <source>
        <strain evidence="1">WSL</strain>
    </source>
</reference>
<sequence length="246" mass="28313">MKINSAFQQRGIFASDWSQDIIKNEPMLFNCDRESAIELGGPITKDFMENLPSDWKNCDIVVDSRVHMLMKGWFPCIPGHHHDDVPRSGKNGQPNYENPEYRSLHLMGLVNGDVCPTQFAVGEIELEVPDGIIYKQWHKDVIAAVDAGKMEHVSAPSGVYVQFDDRSFHQGTTAVSGGWRWFIRESSHEGRMLHLLHREDGPAIMGPRGCRSWYLDNELLNFDEWKKGVRKYYETEEDYLLMLLKL</sequence>
<name>A0AAD5KDP1_9CRUS</name>
<dbReference type="EMBL" id="WJBH02000296">
    <property type="protein sequence ID" value="KAI9549439.1"/>
    <property type="molecule type" value="Genomic_DNA"/>
</dbReference>
<dbReference type="AlphaFoldDB" id="A0AAD5KDP1"/>
<proteinExistence type="predicted"/>
<organism evidence="1 2">
    <name type="scientific">Daphnia sinensis</name>
    <dbReference type="NCBI Taxonomy" id="1820382"/>
    <lineage>
        <taxon>Eukaryota</taxon>
        <taxon>Metazoa</taxon>
        <taxon>Ecdysozoa</taxon>
        <taxon>Arthropoda</taxon>
        <taxon>Crustacea</taxon>
        <taxon>Branchiopoda</taxon>
        <taxon>Diplostraca</taxon>
        <taxon>Cladocera</taxon>
        <taxon>Anomopoda</taxon>
        <taxon>Daphniidae</taxon>
        <taxon>Daphnia</taxon>
        <taxon>Daphnia similis group</taxon>
    </lineage>
</organism>
<accession>A0AAD5KDP1</accession>